<proteinExistence type="predicted"/>
<organism evidence="1 2">
    <name type="scientific">Phytophthora lilii</name>
    <dbReference type="NCBI Taxonomy" id="2077276"/>
    <lineage>
        <taxon>Eukaryota</taxon>
        <taxon>Sar</taxon>
        <taxon>Stramenopiles</taxon>
        <taxon>Oomycota</taxon>
        <taxon>Peronosporomycetes</taxon>
        <taxon>Peronosporales</taxon>
        <taxon>Peronosporaceae</taxon>
        <taxon>Phytophthora</taxon>
    </lineage>
</organism>
<dbReference type="PANTHER" id="PTHR22538:SF1">
    <property type="entry name" value="VWFD DOMAIN-CONTAINING PROTEIN"/>
    <property type="match status" value="1"/>
</dbReference>
<sequence>MDCPLPLSNGPWLFSPDGIAAGKALATPIFQAFDHHCQRKNLAGVYFHWHRLAIGSVNANYDGFSVASGSPQTKADEGGSMKIHGQSEFNIYASPLVSTDGASIIYNVFANFDDNGTEYTYNIVDGAAYLTAKVAHVSDAVRCLRPDTFPFDQVLRALNDATPIPSASIGNESVECASGNLLETSFAGQQIVICESGKSGFFAANAELLLDAEYLSNPVEIAKPLLSNNLSCKAGPTTTVATPATLALLTGKPTPPGMARNLKEASHLAMAASTCTCKSTPRPCIFLHGLGNPNEEAELQDTPKLKLTKKKFGDIGGHAPCCTTVKYAVLNTVDYGWTNDTLQQKLCDFSLSMSDTSDQLSRKIEDTIVVTHSMGGLVMATALAKGVCSFNETSSWVSMAAPMMGTMAGDLVQDLCNDEKTGIWTGLFKLMGECPASVARKSISYENEKYSTPELNAAYAAAREAYRSNVTAALCSNSYYGVVSNFSPLSTVAGKVIPHKSK</sequence>
<keyword evidence="2" id="KW-1185">Reference proteome</keyword>
<gene>
    <name evidence="1" type="ORF">Plil01_000917000</name>
</gene>
<dbReference type="OrthoDB" id="95392at2759"/>
<dbReference type="PANTHER" id="PTHR22538">
    <property type="entry name" value="CILIA- AND FLAGELLA-ASSOCIATED PROTEIN 74"/>
    <property type="match status" value="1"/>
</dbReference>
<reference evidence="1" key="1">
    <citation type="submission" date="2023-04" db="EMBL/GenBank/DDBJ databases">
        <title>Phytophthora lilii NBRC 32176.</title>
        <authorList>
            <person name="Ichikawa N."/>
            <person name="Sato H."/>
            <person name="Tonouchi N."/>
        </authorList>
    </citation>
    <scope>NUCLEOTIDE SEQUENCE</scope>
    <source>
        <strain evidence="1">NBRC 32176</strain>
    </source>
</reference>
<evidence type="ECO:0000313" key="1">
    <source>
        <dbReference type="EMBL" id="GMF22856.1"/>
    </source>
</evidence>
<dbReference type="AlphaFoldDB" id="A0A9W6WZH3"/>
<dbReference type="EMBL" id="BSXW01000452">
    <property type="protein sequence ID" value="GMF22856.1"/>
    <property type="molecule type" value="Genomic_DNA"/>
</dbReference>
<protein>
    <submittedName>
        <fullName evidence="1">Unnamed protein product</fullName>
    </submittedName>
</protein>
<evidence type="ECO:0000313" key="2">
    <source>
        <dbReference type="Proteomes" id="UP001165083"/>
    </source>
</evidence>
<dbReference type="InterPro" id="IPR029058">
    <property type="entry name" value="AB_hydrolase_fold"/>
</dbReference>
<name>A0A9W6WZH3_9STRA</name>
<comment type="caution">
    <text evidence="1">The sequence shown here is derived from an EMBL/GenBank/DDBJ whole genome shotgun (WGS) entry which is preliminary data.</text>
</comment>
<dbReference type="SUPFAM" id="SSF53474">
    <property type="entry name" value="alpha/beta-Hydrolases"/>
    <property type="match status" value="1"/>
</dbReference>
<dbReference type="Gene3D" id="3.40.50.1820">
    <property type="entry name" value="alpha/beta hydrolase"/>
    <property type="match status" value="1"/>
</dbReference>
<dbReference type="Proteomes" id="UP001165083">
    <property type="component" value="Unassembled WGS sequence"/>
</dbReference>
<accession>A0A9W6WZH3</accession>